<proteinExistence type="predicted"/>
<dbReference type="EMBL" id="HAED01014113">
    <property type="protein sequence ID" value="SBR00558.1"/>
    <property type="molecule type" value="Transcribed_RNA"/>
</dbReference>
<reference evidence="1" key="1">
    <citation type="submission" date="2016-05" db="EMBL/GenBank/DDBJ databases">
        <authorList>
            <person name="Lavstsen T."/>
            <person name="Jespersen J.S."/>
        </authorList>
    </citation>
    <scope>NUCLEOTIDE SEQUENCE</scope>
    <source>
        <tissue evidence="1">Brain</tissue>
    </source>
</reference>
<gene>
    <name evidence="1" type="primary">Nfu_g_1_019511</name>
</gene>
<organism evidence="1">
    <name type="scientific">Nothobranchius kuhntae</name>
    <name type="common">Beira killifish</name>
    <dbReference type="NCBI Taxonomy" id="321403"/>
    <lineage>
        <taxon>Eukaryota</taxon>
        <taxon>Metazoa</taxon>
        <taxon>Chordata</taxon>
        <taxon>Craniata</taxon>
        <taxon>Vertebrata</taxon>
        <taxon>Euteleostomi</taxon>
        <taxon>Actinopterygii</taxon>
        <taxon>Neopterygii</taxon>
        <taxon>Teleostei</taxon>
        <taxon>Neoteleostei</taxon>
        <taxon>Acanthomorphata</taxon>
        <taxon>Ovalentaria</taxon>
        <taxon>Atherinomorphae</taxon>
        <taxon>Cyprinodontiformes</taxon>
        <taxon>Nothobranchiidae</taxon>
        <taxon>Nothobranchius</taxon>
    </lineage>
</organism>
<evidence type="ECO:0000313" key="1">
    <source>
        <dbReference type="EMBL" id="SBR00558.1"/>
    </source>
</evidence>
<sequence>MDYLSASSRTRRRRIKARVQQHLRSLALEAVDHTSPCTEDLENKHLVVNEDVEKDELMIKAEQDVEHHPSVGVEESASHLDFDIDSSVASDAGEEPNCDFFIWRPNLMLRRKLLNGQQTKTCLTLCCQSSYKYLWSLV</sequence>
<dbReference type="AlphaFoldDB" id="A0A1A8IVN4"/>
<name>A0A1A8IVN4_NOTKU</name>
<accession>A0A1A8IVN4</accession>
<protein>
    <submittedName>
        <fullName evidence="1">Uncharacterized protein</fullName>
    </submittedName>
</protein>
<reference evidence="1" key="2">
    <citation type="submission" date="2016-06" db="EMBL/GenBank/DDBJ databases">
        <title>The genome of a short-lived fish provides insights into sex chromosome evolution and the genetic control of aging.</title>
        <authorList>
            <person name="Reichwald K."/>
            <person name="Felder M."/>
            <person name="Petzold A."/>
            <person name="Koch P."/>
            <person name="Groth M."/>
            <person name="Platzer M."/>
        </authorList>
    </citation>
    <scope>NUCLEOTIDE SEQUENCE</scope>
    <source>
        <tissue evidence="1">Brain</tissue>
    </source>
</reference>